<dbReference type="InterPro" id="IPR016032">
    <property type="entry name" value="Sig_transdc_resp-reg_C-effctor"/>
</dbReference>
<protein>
    <submittedName>
        <fullName evidence="4">Adenylate cyclase</fullName>
    </submittedName>
</protein>
<dbReference type="SUPFAM" id="SSF48452">
    <property type="entry name" value="TPR-like"/>
    <property type="match status" value="1"/>
</dbReference>
<evidence type="ECO:0000256" key="1">
    <source>
        <dbReference type="ARBA" id="ARBA00023125"/>
    </source>
</evidence>
<gene>
    <name evidence="4" type="ORF">C9427_26535</name>
</gene>
<dbReference type="InterPro" id="IPR036388">
    <property type="entry name" value="WH-like_DNA-bd_sf"/>
</dbReference>
<dbReference type="Proteomes" id="UP000240259">
    <property type="component" value="Unassembled WGS sequence"/>
</dbReference>
<dbReference type="PANTHER" id="PTHR12558:SF33">
    <property type="entry name" value="BLL7664 PROTEIN"/>
    <property type="match status" value="1"/>
</dbReference>
<evidence type="ECO:0000313" key="4">
    <source>
        <dbReference type="EMBL" id="PTE07270.1"/>
    </source>
</evidence>
<name>A0A2T4INU2_9HYPH</name>
<dbReference type="GO" id="GO:0000160">
    <property type="term" value="P:phosphorelay signal transduction system"/>
    <property type="evidence" value="ECO:0007669"/>
    <property type="project" value="InterPro"/>
</dbReference>
<dbReference type="InterPro" id="IPR007195">
    <property type="entry name" value="TolB_N"/>
</dbReference>
<dbReference type="Gene3D" id="1.10.10.10">
    <property type="entry name" value="Winged helix-like DNA-binding domain superfamily/Winged helix DNA-binding domain"/>
    <property type="match status" value="1"/>
</dbReference>
<evidence type="ECO:0000256" key="2">
    <source>
        <dbReference type="PROSITE-ProRule" id="PRU01091"/>
    </source>
</evidence>
<feature type="DNA-binding region" description="OmpR/PhoB-type" evidence="2">
    <location>
        <begin position="7"/>
        <end position="100"/>
    </location>
</feature>
<dbReference type="Gene3D" id="1.25.40.10">
    <property type="entry name" value="Tetratricopeptide repeat domain"/>
    <property type="match status" value="1"/>
</dbReference>
<proteinExistence type="predicted"/>
<sequence>MTASITDQVFQFGGFTLDLGKGMLSRADQPAFLRPKAYALLTHLARNVGRVVPKSELMDTVWPGVFVTEDSLTQSIREIRKVLGEDLVRTVSKRGYMLVPETEAVPEAGAQPIVAVLRFRNDGTGPADEAIVDGFAEDIINGLARFGTITVLARNSSFSFASHSPAEWPAIRSRIGADYLVEGSVRRQANGFVVAVNLVDATSATQLWGDRYQVEGAGLLAIQQDIVEEIVGRLVVRVNNAGLQHASRRPVTSLAAYELVLRGVALLRDPAQSDLKGAAAFFEAAIVKDPAYGLAYTYLALSRVLHSEFGPTCEADLEKARDLADRGIALSPDQATAHRIQSLVRLNMRDHKAAEHHLRIALELNPNDADCIEQMGHLLTMRGRPLDGLAWLARAIRINPLHPHWYQYDRALALYMLGEYLPAAEALELATRPTPWIRTRLAACYAQLGKMEAARRHAALINADGSGFSPIDYARTGVPFENPSDVEHLVSGVLLALGQRG</sequence>
<feature type="domain" description="OmpR/PhoB-type" evidence="3">
    <location>
        <begin position="7"/>
        <end position="100"/>
    </location>
</feature>
<dbReference type="Pfam" id="PF00486">
    <property type="entry name" value="Trans_reg_C"/>
    <property type="match status" value="1"/>
</dbReference>
<dbReference type="CDD" id="cd00383">
    <property type="entry name" value="trans_reg_C"/>
    <property type="match status" value="1"/>
</dbReference>
<dbReference type="EMBL" id="PZJX01000050">
    <property type="protein sequence ID" value="PTE07270.1"/>
    <property type="molecule type" value="Genomic_DNA"/>
</dbReference>
<dbReference type="InterPro" id="IPR001867">
    <property type="entry name" value="OmpR/PhoB-type_DNA-bd"/>
</dbReference>
<comment type="caution">
    <text evidence="4">The sequence shown here is derived from an EMBL/GenBank/DDBJ whole genome shotgun (WGS) entry which is preliminary data.</text>
</comment>
<dbReference type="AlphaFoldDB" id="A0A2T4INU2"/>
<dbReference type="Pfam" id="PF04052">
    <property type="entry name" value="TolB_N"/>
    <property type="match status" value="1"/>
</dbReference>
<dbReference type="GO" id="GO:0042597">
    <property type="term" value="C:periplasmic space"/>
    <property type="evidence" value="ECO:0007669"/>
    <property type="project" value="InterPro"/>
</dbReference>
<keyword evidence="1 2" id="KW-0238">DNA-binding</keyword>
<keyword evidence="5" id="KW-1185">Reference proteome</keyword>
<dbReference type="GO" id="GO:0015031">
    <property type="term" value="P:protein transport"/>
    <property type="evidence" value="ECO:0007669"/>
    <property type="project" value="InterPro"/>
</dbReference>
<dbReference type="PROSITE" id="PS51755">
    <property type="entry name" value="OMPR_PHOB"/>
    <property type="match status" value="1"/>
</dbReference>
<dbReference type="Gene3D" id="3.40.50.10070">
    <property type="entry name" value="TolB, N-terminal domain"/>
    <property type="match status" value="1"/>
</dbReference>
<dbReference type="SUPFAM" id="SSF52964">
    <property type="entry name" value="TolB, N-terminal domain"/>
    <property type="match status" value="1"/>
</dbReference>
<dbReference type="SUPFAM" id="SSF46894">
    <property type="entry name" value="C-terminal effector domain of the bipartite response regulators"/>
    <property type="match status" value="1"/>
</dbReference>
<accession>A0A2T4INU2</accession>
<dbReference type="GO" id="GO:0003677">
    <property type="term" value="F:DNA binding"/>
    <property type="evidence" value="ECO:0007669"/>
    <property type="project" value="UniProtKB-UniRule"/>
</dbReference>
<dbReference type="OrthoDB" id="54411at2"/>
<dbReference type="SMART" id="SM00862">
    <property type="entry name" value="Trans_reg_C"/>
    <property type="match status" value="1"/>
</dbReference>
<dbReference type="RefSeq" id="WP_107652020.1">
    <property type="nucleotide sequence ID" value="NZ_PZJX01000050.1"/>
</dbReference>
<evidence type="ECO:0000259" key="3">
    <source>
        <dbReference type="PROSITE" id="PS51755"/>
    </source>
</evidence>
<dbReference type="GO" id="GO:0006355">
    <property type="term" value="P:regulation of DNA-templated transcription"/>
    <property type="evidence" value="ECO:0007669"/>
    <property type="project" value="InterPro"/>
</dbReference>
<reference evidence="4 5" key="1">
    <citation type="submission" date="2018-03" db="EMBL/GenBank/DDBJ databases">
        <title>Genome sequence of the symbiotic type strain Mesorhizobium helmanticense CSLC115NT isolated from Lotus corniculatus nodules.</title>
        <authorList>
            <person name="Sannazzaro A.I."/>
            <person name="Torres Tejerizo G.A."/>
            <person name="Dip D."/>
            <person name="Caballero M."/>
            <person name="Pistorio M."/>
            <person name="Estrella M.J."/>
        </authorList>
    </citation>
    <scope>NUCLEOTIDE SEQUENCE [LARGE SCALE GENOMIC DNA]</scope>
    <source>
        <strain evidence="4 5">CSLC115N</strain>
    </source>
</reference>
<organism evidence="4 5">
    <name type="scientific">Mesorhizobium helmanticense</name>
    <dbReference type="NCBI Taxonomy" id="1776423"/>
    <lineage>
        <taxon>Bacteria</taxon>
        <taxon>Pseudomonadati</taxon>
        <taxon>Pseudomonadota</taxon>
        <taxon>Alphaproteobacteria</taxon>
        <taxon>Hyphomicrobiales</taxon>
        <taxon>Phyllobacteriaceae</taxon>
        <taxon>Mesorhizobium</taxon>
    </lineage>
</organism>
<evidence type="ECO:0000313" key="5">
    <source>
        <dbReference type="Proteomes" id="UP000240259"/>
    </source>
</evidence>
<dbReference type="PANTHER" id="PTHR12558">
    <property type="entry name" value="CELL DIVISION CYCLE 16,23,27"/>
    <property type="match status" value="1"/>
</dbReference>
<dbReference type="InterPro" id="IPR011990">
    <property type="entry name" value="TPR-like_helical_dom_sf"/>
</dbReference>